<accession>A0A1I0SV41</accession>
<dbReference type="InterPro" id="IPR033985">
    <property type="entry name" value="SusD-like_N"/>
</dbReference>
<evidence type="ECO:0000256" key="3">
    <source>
        <dbReference type="ARBA" id="ARBA00022729"/>
    </source>
</evidence>
<dbReference type="InterPro" id="IPR011990">
    <property type="entry name" value="TPR-like_helical_dom_sf"/>
</dbReference>
<dbReference type="Gene3D" id="1.25.40.390">
    <property type="match status" value="1"/>
</dbReference>
<gene>
    <name evidence="8" type="ORF">SAMN04488511_103300</name>
</gene>
<evidence type="ECO:0000313" key="9">
    <source>
        <dbReference type="Proteomes" id="UP000198836"/>
    </source>
</evidence>
<keyword evidence="4" id="KW-0472">Membrane</keyword>
<dbReference type="SUPFAM" id="SSF48452">
    <property type="entry name" value="TPR-like"/>
    <property type="match status" value="1"/>
</dbReference>
<evidence type="ECO:0000313" key="8">
    <source>
        <dbReference type="EMBL" id="SFA43267.1"/>
    </source>
</evidence>
<dbReference type="Pfam" id="PF07980">
    <property type="entry name" value="SusD_RagB"/>
    <property type="match status" value="1"/>
</dbReference>
<evidence type="ECO:0000259" key="6">
    <source>
        <dbReference type="Pfam" id="PF07980"/>
    </source>
</evidence>
<keyword evidence="5" id="KW-0998">Cell outer membrane</keyword>
<evidence type="ECO:0000256" key="2">
    <source>
        <dbReference type="ARBA" id="ARBA00006275"/>
    </source>
</evidence>
<reference evidence="9" key="1">
    <citation type="submission" date="2016-10" db="EMBL/GenBank/DDBJ databases">
        <authorList>
            <person name="Varghese N."/>
            <person name="Submissions S."/>
        </authorList>
    </citation>
    <scope>NUCLEOTIDE SEQUENCE [LARGE SCALE GENOMIC DNA]</scope>
    <source>
        <strain evidence="9">DSM 18130</strain>
    </source>
</reference>
<comment type="subcellular location">
    <subcellularLocation>
        <location evidence="1">Cell outer membrane</location>
    </subcellularLocation>
</comment>
<dbReference type="AlphaFoldDB" id="A0A1I0SV41"/>
<evidence type="ECO:0000256" key="1">
    <source>
        <dbReference type="ARBA" id="ARBA00004442"/>
    </source>
</evidence>
<sequence length="543" mass="58439">MKRRHFINRKAWVLPLIGLMLFAGSCKKYTELVPDNTFAEDDAYSNPQRAALAITGVYSAAQSSPYTDNTNRGYPFGAANTIQGDMRGEDMMAIPSFFLITYENSYDATTANNTAMWTSLYATINRANIVITKLKEAAAAGTISTDVETAGEAECRFLRALSYHELLIHFARPYNETAGATHQGVVLRTVGINTPELVDQYKNDGRGTVKQGYDLIIADLDFAEANLAAQSTASLRITRATKGAAIALKTRVKLHMGDYAGVITEGAKLGTAATSATFTAPTALGGYALTATPDGPFASVGANYGNTESIFSIENSTIRNAGTNGSLSTMYSKAPGRALVVISPIIWNDPSWKATDARRTLLSTTDAATGVAAKYYFSAKYKDPATWTDANPIIRYAEVLLNVSEAYARTGNATQSLALLNAVRNRSVLAADRYTADSFPTPASLIQGIINERRIEFLGEGKRWMDIHRLAKENLYGPNGIPAKTSSTVAFSAYNAAAGYTGARSIAAIPYAGATTSFRFIWPIPTVETQANPVLAQQQNPGY</sequence>
<dbReference type="GO" id="GO:0009279">
    <property type="term" value="C:cell outer membrane"/>
    <property type="evidence" value="ECO:0007669"/>
    <property type="project" value="UniProtKB-SubCell"/>
</dbReference>
<dbReference type="InterPro" id="IPR012944">
    <property type="entry name" value="SusD_RagB_dom"/>
</dbReference>
<dbReference type="Pfam" id="PF14322">
    <property type="entry name" value="SusD-like_3"/>
    <property type="match status" value="1"/>
</dbReference>
<dbReference type="CDD" id="cd08977">
    <property type="entry name" value="SusD"/>
    <property type="match status" value="1"/>
</dbReference>
<evidence type="ECO:0000259" key="7">
    <source>
        <dbReference type="Pfam" id="PF14322"/>
    </source>
</evidence>
<comment type="similarity">
    <text evidence="2">Belongs to the SusD family.</text>
</comment>
<proteinExistence type="inferred from homology"/>
<keyword evidence="9" id="KW-1185">Reference proteome</keyword>
<feature type="domain" description="RagB/SusD" evidence="6">
    <location>
        <begin position="369"/>
        <end position="543"/>
    </location>
</feature>
<dbReference type="RefSeq" id="WP_208864340.1">
    <property type="nucleotide sequence ID" value="NZ_FOJM01000003.1"/>
</dbReference>
<keyword evidence="3" id="KW-0732">Signal</keyword>
<dbReference type="EMBL" id="FOJM01000003">
    <property type="protein sequence ID" value="SFA43267.1"/>
    <property type="molecule type" value="Genomic_DNA"/>
</dbReference>
<organism evidence="8 9">
    <name type="scientific">Pedobacter suwonensis</name>
    <dbReference type="NCBI Taxonomy" id="332999"/>
    <lineage>
        <taxon>Bacteria</taxon>
        <taxon>Pseudomonadati</taxon>
        <taxon>Bacteroidota</taxon>
        <taxon>Sphingobacteriia</taxon>
        <taxon>Sphingobacteriales</taxon>
        <taxon>Sphingobacteriaceae</taxon>
        <taxon>Pedobacter</taxon>
    </lineage>
</organism>
<dbReference type="PROSITE" id="PS51257">
    <property type="entry name" value="PROKAR_LIPOPROTEIN"/>
    <property type="match status" value="1"/>
</dbReference>
<dbReference type="STRING" id="332999.SAMN04488511_103300"/>
<evidence type="ECO:0000256" key="5">
    <source>
        <dbReference type="ARBA" id="ARBA00023237"/>
    </source>
</evidence>
<feature type="domain" description="SusD-like N-terminal" evidence="7">
    <location>
        <begin position="83"/>
        <end position="254"/>
    </location>
</feature>
<dbReference type="Proteomes" id="UP000198836">
    <property type="component" value="Unassembled WGS sequence"/>
</dbReference>
<evidence type="ECO:0000256" key="4">
    <source>
        <dbReference type="ARBA" id="ARBA00023136"/>
    </source>
</evidence>
<name>A0A1I0SV41_9SPHI</name>
<protein>
    <submittedName>
        <fullName evidence="8">Starch-binding associating with outer membrane</fullName>
    </submittedName>
</protein>